<dbReference type="RefSeq" id="XP_030996384.1">
    <property type="nucleotide sequence ID" value="XM_031139549.1"/>
</dbReference>
<dbReference type="GeneID" id="41972515"/>
<comment type="caution">
    <text evidence="6">The sequence shown here is derived from an EMBL/GenBank/DDBJ whole genome shotgun (WGS) entry which is preliminary data.</text>
</comment>
<organism evidence="6 7">
    <name type="scientific">Thyridium curvatum</name>
    <dbReference type="NCBI Taxonomy" id="1093900"/>
    <lineage>
        <taxon>Eukaryota</taxon>
        <taxon>Fungi</taxon>
        <taxon>Dikarya</taxon>
        <taxon>Ascomycota</taxon>
        <taxon>Pezizomycotina</taxon>
        <taxon>Sordariomycetes</taxon>
        <taxon>Sordariomycetidae</taxon>
        <taxon>Thyridiales</taxon>
        <taxon>Thyridiaceae</taxon>
        <taxon>Thyridium</taxon>
    </lineage>
</organism>
<evidence type="ECO:0008006" key="8">
    <source>
        <dbReference type="Google" id="ProtNLM"/>
    </source>
</evidence>
<evidence type="ECO:0000256" key="5">
    <source>
        <dbReference type="SAM" id="MobiDB-lite"/>
    </source>
</evidence>
<proteinExistence type="inferred from homology"/>
<protein>
    <recommendedName>
        <fullName evidence="8">Cytochrome c oxidase assembly factor 6</fullName>
    </recommendedName>
</protein>
<dbReference type="STRING" id="1093900.A0A507B4B3"/>
<evidence type="ECO:0000313" key="7">
    <source>
        <dbReference type="Proteomes" id="UP000319257"/>
    </source>
</evidence>
<evidence type="ECO:0000256" key="2">
    <source>
        <dbReference type="ARBA" id="ARBA00006425"/>
    </source>
</evidence>
<keyword evidence="7" id="KW-1185">Reference proteome</keyword>
<evidence type="ECO:0000256" key="1">
    <source>
        <dbReference type="ARBA" id="ARBA00004173"/>
    </source>
</evidence>
<dbReference type="InterPro" id="IPR048280">
    <property type="entry name" value="COX6B-like"/>
</dbReference>
<evidence type="ECO:0000313" key="6">
    <source>
        <dbReference type="EMBL" id="TPX14673.1"/>
    </source>
</evidence>
<dbReference type="PANTHER" id="PTHR47677:SF1">
    <property type="entry name" value="CYTOCHROME C OXIDASE ASSEMBLY FACTOR 6"/>
    <property type="match status" value="1"/>
</dbReference>
<keyword evidence="3" id="KW-0496">Mitochondrion</keyword>
<comment type="similarity">
    <text evidence="2">Belongs to the cytochrome c oxidase subunit 6B family.</text>
</comment>
<dbReference type="GO" id="GO:0033617">
    <property type="term" value="P:mitochondrial respiratory chain complex IV assembly"/>
    <property type="evidence" value="ECO:0007669"/>
    <property type="project" value="TreeGrafter"/>
</dbReference>
<dbReference type="InterPro" id="IPR036549">
    <property type="entry name" value="CX6/COA6-like_sf"/>
</dbReference>
<dbReference type="Proteomes" id="UP000319257">
    <property type="component" value="Unassembled WGS sequence"/>
</dbReference>
<dbReference type="Pfam" id="PF02297">
    <property type="entry name" value="COX6B"/>
    <property type="match status" value="1"/>
</dbReference>
<reference evidence="6 7" key="1">
    <citation type="submission" date="2019-06" db="EMBL/GenBank/DDBJ databases">
        <title>Draft genome sequence of the filamentous fungus Phialemoniopsis curvata isolated from diesel fuel.</title>
        <authorList>
            <person name="Varaljay V.A."/>
            <person name="Lyon W.J."/>
            <person name="Crouch A.L."/>
            <person name="Drake C.E."/>
            <person name="Hollomon J.M."/>
            <person name="Nadeau L.J."/>
            <person name="Nunn H.S."/>
            <person name="Stevenson B.S."/>
            <person name="Bojanowski C.L."/>
            <person name="Crookes-Goodson W.J."/>
        </authorList>
    </citation>
    <scope>NUCLEOTIDE SEQUENCE [LARGE SCALE GENOMIC DNA]</scope>
    <source>
        <strain evidence="6 7">D216</strain>
    </source>
</reference>
<dbReference type="EMBL" id="SKBQ01000026">
    <property type="protein sequence ID" value="TPX14673.1"/>
    <property type="molecule type" value="Genomic_DNA"/>
</dbReference>
<dbReference type="FunCoup" id="A0A507B4B3">
    <property type="interactions" value="159"/>
</dbReference>
<keyword evidence="4" id="KW-1015">Disulfide bond</keyword>
<dbReference type="PANTHER" id="PTHR47677">
    <property type="entry name" value="CYTOCHROME C OXIDASE ASSEMBLY FACTOR 6"/>
    <property type="match status" value="1"/>
</dbReference>
<dbReference type="AlphaFoldDB" id="A0A507B4B3"/>
<dbReference type="InterPro" id="IPR048281">
    <property type="entry name" value="COA6_fun"/>
</dbReference>
<dbReference type="InParanoid" id="A0A507B4B3"/>
<evidence type="ECO:0000256" key="3">
    <source>
        <dbReference type="ARBA" id="ARBA00023128"/>
    </source>
</evidence>
<feature type="region of interest" description="Disordered" evidence="5">
    <location>
        <begin position="1"/>
        <end position="21"/>
    </location>
</feature>
<sequence length="109" mass="12387">MGLFSFTQSADQKRAEEVRTGAVAPSRSERAKCWESRDKYFACLDRANIIDALKDDKEAARACKAETADFERDCATQWYRVANHQKEQRLKQLQAEGARAMSIETGPQK</sequence>
<comment type="subcellular location">
    <subcellularLocation>
        <location evidence="1">Mitochondrion</location>
    </subcellularLocation>
</comment>
<dbReference type="Gene3D" id="1.10.10.140">
    <property type="entry name" value="Cytochrome c oxidase, subunit VIb"/>
    <property type="match status" value="1"/>
</dbReference>
<dbReference type="OrthoDB" id="5545577at2759"/>
<feature type="compositionally biased region" description="Polar residues" evidence="5">
    <location>
        <begin position="1"/>
        <end position="10"/>
    </location>
</feature>
<dbReference type="SUPFAM" id="SSF47694">
    <property type="entry name" value="Cytochrome c oxidase subunit h"/>
    <property type="match status" value="1"/>
</dbReference>
<gene>
    <name evidence="6" type="ORF">E0L32_005068</name>
</gene>
<evidence type="ECO:0000256" key="4">
    <source>
        <dbReference type="ARBA" id="ARBA00023157"/>
    </source>
</evidence>
<accession>A0A507B4B3</accession>
<name>A0A507B4B3_9PEZI</name>
<dbReference type="GO" id="GO:0005758">
    <property type="term" value="C:mitochondrial intermembrane space"/>
    <property type="evidence" value="ECO:0007669"/>
    <property type="project" value="TreeGrafter"/>
</dbReference>